<sequence length="254" mass="28150">MGCGESKLDVVSGNTIFRRKKSNSNPNKSKDIETIHETTSTTKDNTADSSAKEQQQPALQNEENKDFDGAVPTDAKDSIHENTAAKEGDDDEKRIIDQGKLEVVDVEEKEAAGRLISHDSPNHYFSPRKNDIDQGIDGINVSEERRSIESDYYSPSHAAGKEDHFLSENHVKADGAVEGKELAGDNELTKEVKKDGEPVNVEEEKVIKDVEPKTIVETKVSNPNSDQEKNYATADHQDQENKVDTPTKDEISKM</sequence>
<feature type="region of interest" description="Disordered" evidence="1">
    <location>
        <begin position="166"/>
        <end position="254"/>
    </location>
</feature>
<dbReference type="EMBL" id="CM031809">
    <property type="protein sequence ID" value="KAG6668171.1"/>
    <property type="molecule type" value="Genomic_DNA"/>
</dbReference>
<feature type="compositionally biased region" description="Basic and acidic residues" evidence="1">
    <location>
        <begin position="166"/>
        <end position="216"/>
    </location>
</feature>
<reference evidence="2" key="1">
    <citation type="submission" date="2020-12" db="EMBL/GenBank/DDBJ databases">
        <title>WGS assembly of Carya illinoinensis cv. Pawnee.</title>
        <authorList>
            <person name="Platts A."/>
            <person name="Shu S."/>
            <person name="Wright S."/>
            <person name="Barry K."/>
            <person name="Edger P."/>
            <person name="Pires J.C."/>
            <person name="Schmutz J."/>
        </authorList>
    </citation>
    <scope>NUCLEOTIDE SEQUENCE</scope>
    <source>
        <tissue evidence="2">Leaf</tissue>
    </source>
</reference>
<feature type="compositionally biased region" description="Polar residues" evidence="1">
    <location>
        <begin position="37"/>
        <end position="61"/>
    </location>
</feature>
<gene>
    <name evidence="2" type="ORF">CIPAW_01G152300</name>
    <name evidence="3" type="ORF">I3842_01G151100</name>
</gene>
<evidence type="ECO:0000313" key="4">
    <source>
        <dbReference type="Proteomes" id="UP000811609"/>
    </source>
</evidence>
<feature type="region of interest" description="Disordered" evidence="1">
    <location>
        <begin position="114"/>
        <end position="136"/>
    </location>
</feature>
<protein>
    <submittedName>
        <fullName evidence="2">Uncharacterized protein</fullName>
    </submittedName>
</protein>
<dbReference type="EMBL" id="CM031825">
    <property type="protein sequence ID" value="KAG6731899.1"/>
    <property type="molecule type" value="Genomic_DNA"/>
</dbReference>
<name>A0A8T1RQN5_CARIL</name>
<comment type="caution">
    <text evidence="2">The sequence shown here is derived from an EMBL/GenBank/DDBJ whole genome shotgun (WGS) entry which is preliminary data.</text>
</comment>
<reference evidence="3" key="2">
    <citation type="submission" date="2021-01" db="EMBL/GenBank/DDBJ databases">
        <authorList>
            <person name="Lovell J.T."/>
            <person name="Bentley N."/>
            <person name="Bhattarai G."/>
            <person name="Jenkins J.W."/>
            <person name="Sreedasyam A."/>
            <person name="Alarcon Y."/>
            <person name="Bock C."/>
            <person name="Boston L."/>
            <person name="Carlson J."/>
            <person name="Cervantes K."/>
            <person name="Clermont K."/>
            <person name="Krom N."/>
            <person name="Kubenka K."/>
            <person name="Mamidi S."/>
            <person name="Mattison C."/>
            <person name="Monteros M."/>
            <person name="Pisani C."/>
            <person name="Plott C."/>
            <person name="Rajasekar S."/>
            <person name="Rhein H.S."/>
            <person name="Rohla C."/>
            <person name="Song M."/>
            <person name="Hilaire R.S."/>
            <person name="Shu S."/>
            <person name="Wells L."/>
            <person name="Wang X."/>
            <person name="Webber J."/>
            <person name="Heerema R.J."/>
            <person name="Klein P."/>
            <person name="Conner P."/>
            <person name="Grauke L."/>
            <person name="Grimwood J."/>
            <person name="Schmutz J."/>
            <person name="Randall J.J."/>
        </authorList>
    </citation>
    <scope>NUCLEOTIDE SEQUENCE</scope>
    <source>
        <tissue evidence="3">Leaf</tissue>
    </source>
</reference>
<feature type="compositionally biased region" description="Basic and acidic residues" evidence="1">
    <location>
        <begin position="62"/>
        <end position="96"/>
    </location>
</feature>
<evidence type="ECO:0000256" key="1">
    <source>
        <dbReference type="SAM" id="MobiDB-lite"/>
    </source>
</evidence>
<feature type="compositionally biased region" description="Basic and acidic residues" evidence="1">
    <location>
        <begin position="235"/>
        <end position="254"/>
    </location>
</feature>
<accession>A0A8T1RQN5</accession>
<dbReference type="Proteomes" id="UP000811609">
    <property type="component" value="Chromosome 1"/>
</dbReference>
<proteinExistence type="predicted"/>
<evidence type="ECO:0000313" key="3">
    <source>
        <dbReference type="EMBL" id="KAG6731899.1"/>
    </source>
</evidence>
<keyword evidence="4" id="KW-1185">Reference proteome</keyword>
<dbReference type="Proteomes" id="UP000811246">
    <property type="component" value="Chromosome 1"/>
</dbReference>
<organism evidence="2 4">
    <name type="scientific">Carya illinoinensis</name>
    <name type="common">Pecan</name>
    <dbReference type="NCBI Taxonomy" id="32201"/>
    <lineage>
        <taxon>Eukaryota</taxon>
        <taxon>Viridiplantae</taxon>
        <taxon>Streptophyta</taxon>
        <taxon>Embryophyta</taxon>
        <taxon>Tracheophyta</taxon>
        <taxon>Spermatophyta</taxon>
        <taxon>Magnoliopsida</taxon>
        <taxon>eudicotyledons</taxon>
        <taxon>Gunneridae</taxon>
        <taxon>Pentapetalae</taxon>
        <taxon>rosids</taxon>
        <taxon>fabids</taxon>
        <taxon>Fagales</taxon>
        <taxon>Juglandaceae</taxon>
        <taxon>Carya</taxon>
    </lineage>
</organism>
<evidence type="ECO:0000313" key="2">
    <source>
        <dbReference type="EMBL" id="KAG6668171.1"/>
    </source>
</evidence>
<feature type="region of interest" description="Disordered" evidence="1">
    <location>
        <begin position="1"/>
        <end position="96"/>
    </location>
</feature>
<dbReference type="AlphaFoldDB" id="A0A8T1RQN5"/>